<dbReference type="Pfam" id="PF23343">
    <property type="entry name" value="REP_ORF2-G2P"/>
    <property type="match status" value="1"/>
</dbReference>
<sequence length="256" mass="30298">MPGYTKVIISNKLVEVIKQEYLPLDRRTYSGGRKTYPIQSIEDHDTNVKRGINRARNQIRRLLECNFTDRYAFITLTFNPTEDIDVTNINICNRLFAKFKKRLAYYLKTNNLPDFKYLGVTEFQDENRQGTIHFHIVCNLTEVPVITIQKLWQYGCVHKALTTSESTENEKISFYLKKGIADPRLNGHKRYFHSHGLKKPITIEVMNLDEFYNYLIKCQPTLKHDDTYQSQVTGETKYEQYYLEDIKELIKYVQEL</sequence>
<keyword evidence="3" id="KW-1185">Reference proteome</keyword>
<evidence type="ECO:0000313" key="3">
    <source>
        <dbReference type="Proteomes" id="UP000515490"/>
    </source>
</evidence>
<dbReference type="InterPro" id="IPR056906">
    <property type="entry name" value="ORF2/G2P_dom"/>
</dbReference>
<dbReference type="Proteomes" id="UP000515490">
    <property type="component" value="Chromosome"/>
</dbReference>
<protein>
    <recommendedName>
        <fullName evidence="1">Replication-associated protein ORF2/G2P domain-containing protein</fullName>
    </recommendedName>
</protein>
<name>A0ABX6S374_9BACI</name>
<dbReference type="RefSeq" id="WP_185652952.1">
    <property type="nucleotide sequence ID" value="NZ_CP055263.1"/>
</dbReference>
<feature type="domain" description="Replication-associated protein ORF2/G2P" evidence="1">
    <location>
        <begin position="73"/>
        <end position="160"/>
    </location>
</feature>
<dbReference type="EMBL" id="CP055263">
    <property type="protein sequence ID" value="QNF28524.1"/>
    <property type="molecule type" value="Genomic_DNA"/>
</dbReference>
<gene>
    <name evidence="2" type="ORF">HUW50_14175</name>
</gene>
<accession>A0ABX6S374</accession>
<proteinExistence type="predicted"/>
<evidence type="ECO:0000259" key="1">
    <source>
        <dbReference type="Pfam" id="PF23343"/>
    </source>
</evidence>
<evidence type="ECO:0000313" key="2">
    <source>
        <dbReference type="EMBL" id="QNF28524.1"/>
    </source>
</evidence>
<reference evidence="2 3" key="1">
    <citation type="submission" date="2020-06" db="EMBL/GenBank/DDBJ databases">
        <title>Metabacillus dokdonensis sp. nov., isolated from the rhizosphere of Elymus tsukushiensis, a plant native to the Dokdo Islands, Republic of Korea.</title>
        <authorList>
            <person name="Lee S.Y."/>
            <person name="Hwang Y.J."/>
            <person name="Son J.S."/>
            <person name="Ghim S.Y."/>
        </authorList>
    </citation>
    <scope>NUCLEOTIDE SEQUENCE [LARGE SCALE GENOMIC DNA]</scope>
    <source>
        <strain evidence="2 3">KUDC1714</strain>
    </source>
</reference>
<organism evidence="2 3">
    <name type="scientific">Metabacillus elymi</name>
    <dbReference type="NCBI Taxonomy" id="2745198"/>
    <lineage>
        <taxon>Bacteria</taxon>
        <taxon>Bacillati</taxon>
        <taxon>Bacillota</taxon>
        <taxon>Bacilli</taxon>
        <taxon>Bacillales</taxon>
        <taxon>Bacillaceae</taxon>
        <taxon>Metabacillus</taxon>
    </lineage>
</organism>